<feature type="transmembrane region" description="Helical" evidence="10">
    <location>
        <begin position="152"/>
        <end position="176"/>
    </location>
</feature>
<evidence type="ECO:0000256" key="4">
    <source>
        <dbReference type="ARBA" id="ARBA00022475"/>
    </source>
</evidence>
<dbReference type="Proteomes" id="UP000189580">
    <property type="component" value="Chromosome b"/>
</dbReference>
<feature type="domain" description="Amino acid permease/ SLC12A" evidence="11">
    <location>
        <begin position="79"/>
        <end position="487"/>
    </location>
</feature>
<dbReference type="OrthoDB" id="3900342at2759"/>
<evidence type="ECO:0000256" key="5">
    <source>
        <dbReference type="ARBA" id="ARBA00022692"/>
    </source>
</evidence>
<feature type="transmembrane region" description="Helical" evidence="10">
    <location>
        <begin position="267"/>
        <end position="288"/>
    </location>
</feature>
<dbReference type="PIRSF" id="PIRSF006060">
    <property type="entry name" value="AA_transporter"/>
    <property type="match status" value="1"/>
</dbReference>
<feature type="region of interest" description="Disordered" evidence="9">
    <location>
        <begin position="1"/>
        <end position="25"/>
    </location>
</feature>
<evidence type="ECO:0000313" key="13">
    <source>
        <dbReference type="Proteomes" id="UP000189580"/>
    </source>
</evidence>
<dbReference type="EMBL" id="CP014503">
    <property type="protein sequence ID" value="ANB14685.1"/>
    <property type="molecule type" value="Genomic_DNA"/>
</dbReference>
<dbReference type="InterPro" id="IPR050524">
    <property type="entry name" value="APC_YAT"/>
</dbReference>
<keyword evidence="13" id="KW-1185">Reference proteome</keyword>
<evidence type="ECO:0000256" key="1">
    <source>
        <dbReference type="ARBA" id="ARBA00004651"/>
    </source>
</evidence>
<dbReference type="Pfam" id="PF00324">
    <property type="entry name" value="AA_permease"/>
    <property type="match status" value="1"/>
</dbReference>
<evidence type="ECO:0000256" key="3">
    <source>
        <dbReference type="ARBA" id="ARBA00022448"/>
    </source>
</evidence>
<proteinExistence type="inferred from homology"/>
<keyword evidence="7 10" id="KW-1133">Transmembrane helix</keyword>
<protein>
    <submittedName>
        <fullName evidence="12">Amino acid permease GAP1</fullName>
    </submittedName>
</protein>
<feature type="transmembrane region" description="Helical" evidence="10">
    <location>
        <begin position="228"/>
        <end position="247"/>
    </location>
</feature>
<dbReference type="GO" id="GO:0005886">
    <property type="term" value="C:plasma membrane"/>
    <property type="evidence" value="ECO:0007669"/>
    <property type="project" value="UniProtKB-SubCell"/>
</dbReference>
<evidence type="ECO:0000256" key="10">
    <source>
        <dbReference type="SAM" id="Phobius"/>
    </source>
</evidence>
<evidence type="ECO:0000256" key="9">
    <source>
        <dbReference type="SAM" id="MobiDB-lite"/>
    </source>
</evidence>
<dbReference type="PROSITE" id="PS00218">
    <property type="entry name" value="AMINO_ACID_PERMEASE_1"/>
    <property type="match status" value="1"/>
</dbReference>
<dbReference type="NCBIfam" id="TIGR00913">
    <property type="entry name" value="2A0310"/>
    <property type="match status" value="1"/>
</dbReference>
<feature type="transmembrane region" description="Helical" evidence="10">
    <location>
        <begin position="196"/>
        <end position="216"/>
    </location>
</feature>
<gene>
    <name evidence="12" type="primary">GAP1</name>
    <name evidence="12" type="ORF">AWJ20_2290</name>
</gene>
<dbReference type="InterPro" id="IPR004762">
    <property type="entry name" value="Amino_acid_permease_fungi"/>
</dbReference>
<feature type="transmembrane region" description="Helical" evidence="10">
    <location>
        <begin position="434"/>
        <end position="458"/>
    </location>
</feature>
<feature type="transmembrane region" description="Helical" evidence="10">
    <location>
        <begin position="410"/>
        <end position="428"/>
    </location>
</feature>
<accession>A0A167F0V8</accession>
<organism evidence="12 13">
    <name type="scientific">Sugiyamaella lignohabitans</name>
    <dbReference type="NCBI Taxonomy" id="796027"/>
    <lineage>
        <taxon>Eukaryota</taxon>
        <taxon>Fungi</taxon>
        <taxon>Dikarya</taxon>
        <taxon>Ascomycota</taxon>
        <taxon>Saccharomycotina</taxon>
        <taxon>Dipodascomycetes</taxon>
        <taxon>Dipodascales</taxon>
        <taxon>Trichomonascaceae</taxon>
        <taxon>Sugiyamaella</taxon>
    </lineage>
</organism>
<keyword evidence="5 10" id="KW-0812">Transmembrane</keyword>
<dbReference type="InterPro" id="IPR004840">
    <property type="entry name" value="Amino_acid_permease_CS"/>
</dbReference>
<sequence length="488" mass="51994">MERSLDIESSPKLVESSTPSEGSDRGVVLDKKFGFMTQLIDSFRPMDVSEINTSEMTLAERSAAITAKSPLKRGLKSRHLQMIAIGGTIGTGLFVGSGGSLSQGGPASLVIGYILTGMMLFCTLHAVGELAVRFPVAGGFNTYATRFLDPAWGFAMGWIYALQWLILLPLELVAASLTIQYWRTGGGAAASVNPDAWVAVFFALIIFINVFSVRAYGETEFIFSTIKVVAVVGFIILGIVLVAGGSPNHIGYIGAKYWINPGPFANGFKGVVSVFVNAAFAYSGSELVGLAAAETQNPHKALPSACKQVFWRITLFYVVALTLVGFLVPYTDPRLLGTSSVDANASPFVIAIINSGIKSLPSVVNAVILISAVSVGSSSVYACSRCCQALASQGFLPKIFGYIDREGRPMVAIVFTLVFGLLSFLAGSSAEATVFDWLLSFSGMASLFTWGSICLCHIRFRKAMAVQGISLDELTFKSAVGVWGSWFG</sequence>
<evidence type="ECO:0000256" key="7">
    <source>
        <dbReference type="ARBA" id="ARBA00022989"/>
    </source>
</evidence>
<keyword evidence="6" id="KW-0029">Amino-acid transport</keyword>
<evidence type="ECO:0000259" key="11">
    <source>
        <dbReference type="Pfam" id="PF00324"/>
    </source>
</evidence>
<feature type="transmembrane region" description="Helical" evidence="10">
    <location>
        <begin position="309"/>
        <end position="328"/>
    </location>
</feature>
<dbReference type="Gene3D" id="1.20.1740.10">
    <property type="entry name" value="Amino acid/polyamine transporter I"/>
    <property type="match status" value="1"/>
</dbReference>
<evidence type="ECO:0000256" key="2">
    <source>
        <dbReference type="ARBA" id="ARBA00006983"/>
    </source>
</evidence>
<dbReference type="InterPro" id="IPR004841">
    <property type="entry name" value="AA-permease/SLC12A_dom"/>
</dbReference>
<dbReference type="RefSeq" id="XP_018737162.1">
    <property type="nucleotide sequence ID" value="XM_018879227.1"/>
</dbReference>
<feature type="transmembrane region" description="Helical" evidence="10">
    <location>
        <begin position="80"/>
        <end position="98"/>
    </location>
</feature>
<evidence type="ECO:0000256" key="6">
    <source>
        <dbReference type="ARBA" id="ARBA00022970"/>
    </source>
</evidence>
<dbReference type="GO" id="GO:0015171">
    <property type="term" value="F:amino acid transmembrane transporter activity"/>
    <property type="evidence" value="ECO:0007669"/>
    <property type="project" value="TreeGrafter"/>
</dbReference>
<dbReference type="GeneID" id="30034185"/>
<reference evidence="12 13" key="1">
    <citation type="submission" date="2016-02" db="EMBL/GenBank/DDBJ databases">
        <title>Complete genome sequence and transcriptome regulation of the pentose utilising yeast Sugiyamaella lignohabitans.</title>
        <authorList>
            <person name="Bellasio M."/>
            <person name="Peymann A."/>
            <person name="Valli M."/>
            <person name="Sipitzky M."/>
            <person name="Graf A."/>
            <person name="Sauer M."/>
            <person name="Marx H."/>
            <person name="Mattanovich D."/>
        </authorList>
    </citation>
    <scope>NUCLEOTIDE SEQUENCE [LARGE SCALE GENOMIC DNA]</scope>
    <source>
        <strain evidence="12 13">CBS 10342</strain>
    </source>
</reference>
<evidence type="ECO:0000256" key="8">
    <source>
        <dbReference type="ARBA" id="ARBA00023136"/>
    </source>
</evidence>
<comment type="similarity">
    <text evidence="2">Belongs to the amino acid-polyamine-organocation (APC) superfamily. YAT (TC 2.A.3.10) family.</text>
</comment>
<dbReference type="KEGG" id="slb:AWJ20_2290"/>
<evidence type="ECO:0000313" key="12">
    <source>
        <dbReference type="EMBL" id="ANB14685.1"/>
    </source>
</evidence>
<dbReference type="PANTHER" id="PTHR43341:SF1">
    <property type="entry name" value="GENERAL AMINO-ACID PERMEASE GAP1"/>
    <property type="match status" value="1"/>
</dbReference>
<keyword evidence="4" id="KW-1003">Cell membrane</keyword>
<keyword evidence="8 10" id="KW-0472">Membrane</keyword>
<dbReference type="AlphaFoldDB" id="A0A167F0V8"/>
<name>A0A167F0V8_9ASCO</name>
<feature type="transmembrane region" description="Helical" evidence="10">
    <location>
        <begin position="110"/>
        <end position="132"/>
    </location>
</feature>
<keyword evidence="3" id="KW-0813">Transport</keyword>
<dbReference type="FunFam" id="1.20.1740.10:FF:000017">
    <property type="entry name" value="Amino acid permease"/>
    <property type="match status" value="1"/>
</dbReference>
<dbReference type="PANTHER" id="PTHR43341">
    <property type="entry name" value="AMINO ACID PERMEASE"/>
    <property type="match status" value="1"/>
</dbReference>
<comment type="subcellular location">
    <subcellularLocation>
        <location evidence="1">Cell membrane</location>
        <topology evidence="1">Multi-pass membrane protein</topology>
    </subcellularLocation>
</comment>